<keyword evidence="8" id="KW-1185">Reference proteome</keyword>
<reference evidence="7" key="2">
    <citation type="submission" date="2025-09" db="UniProtKB">
        <authorList>
            <consortium name="Ensembl"/>
        </authorList>
    </citation>
    <scope>IDENTIFICATION</scope>
</reference>
<feature type="transmembrane region" description="Helical" evidence="5">
    <location>
        <begin position="121"/>
        <end position="141"/>
    </location>
</feature>
<comment type="subcellular location">
    <subcellularLocation>
        <location evidence="1">Membrane</location>
        <topology evidence="1">Multi-pass membrane protein</topology>
    </subcellularLocation>
</comment>
<evidence type="ECO:0000256" key="4">
    <source>
        <dbReference type="ARBA" id="ARBA00023136"/>
    </source>
</evidence>
<dbReference type="Ensembl" id="ENSCSRT00000030239.1">
    <property type="protein sequence ID" value="ENSCSRP00000029073.1"/>
    <property type="gene ID" value="ENSCSRG00000021309.1"/>
</dbReference>
<dbReference type="InterPro" id="IPR036259">
    <property type="entry name" value="MFS_trans_sf"/>
</dbReference>
<dbReference type="Pfam" id="PF00083">
    <property type="entry name" value="Sugar_tr"/>
    <property type="match status" value="1"/>
</dbReference>
<dbReference type="PANTHER" id="PTHR23503">
    <property type="entry name" value="SOLUTE CARRIER FAMILY 2"/>
    <property type="match status" value="1"/>
</dbReference>
<dbReference type="GO" id="GO:0070837">
    <property type="term" value="P:dehydroascorbic acid transport"/>
    <property type="evidence" value="ECO:0007669"/>
    <property type="project" value="TreeGrafter"/>
</dbReference>
<evidence type="ECO:0000256" key="3">
    <source>
        <dbReference type="ARBA" id="ARBA00022989"/>
    </source>
</evidence>
<dbReference type="Gene3D" id="1.20.1250.20">
    <property type="entry name" value="MFS general substrate transporter like domains"/>
    <property type="match status" value="1"/>
</dbReference>
<feature type="transmembrane region" description="Helical" evidence="5">
    <location>
        <begin position="409"/>
        <end position="428"/>
    </location>
</feature>
<dbReference type="PRINTS" id="PR00171">
    <property type="entry name" value="SUGRTRNSPORT"/>
</dbReference>
<feature type="transmembrane region" description="Helical" evidence="5">
    <location>
        <begin position="306"/>
        <end position="329"/>
    </location>
</feature>
<evidence type="ECO:0000256" key="1">
    <source>
        <dbReference type="ARBA" id="ARBA00004141"/>
    </source>
</evidence>
<dbReference type="Proteomes" id="UP000694403">
    <property type="component" value="Unplaced"/>
</dbReference>
<dbReference type="AlphaFoldDB" id="A0A8C3TIG5"/>
<evidence type="ECO:0000256" key="2">
    <source>
        <dbReference type="ARBA" id="ARBA00022692"/>
    </source>
</evidence>
<name>A0A8C3TIG5_CHESE</name>
<dbReference type="SUPFAM" id="SSF103473">
    <property type="entry name" value="MFS general substrate transporter"/>
    <property type="match status" value="1"/>
</dbReference>
<dbReference type="PANTHER" id="PTHR23503:SF99">
    <property type="entry name" value="SOLUTE CARRIER FAMILY 2, FACILITATED GLUCOSE TRANSPORTER MEMBER 3"/>
    <property type="match status" value="1"/>
</dbReference>
<dbReference type="PROSITE" id="PS50850">
    <property type="entry name" value="MFS"/>
    <property type="match status" value="1"/>
</dbReference>
<keyword evidence="3 5" id="KW-1133">Transmembrane helix</keyword>
<feature type="transmembrane region" description="Helical" evidence="5">
    <location>
        <begin position="91"/>
        <end position="109"/>
    </location>
</feature>
<dbReference type="InterPro" id="IPR005829">
    <property type="entry name" value="Sugar_transporter_CS"/>
</dbReference>
<reference evidence="7" key="1">
    <citation type="submission" date="2025-08" db="UniProtKB">
        <authorList>
            <consortium name="Ensembl"/>
        </authorList>
    </citation>
    <scope>IDENTIFICATION</scope>
</reference>
<evidence type="ECO:0000313" key="8">
    <source>
        <dbReference type="Proteomes" id="UP000694403"/>
    </source>
</evidence>
<dbReference type="InterPro" id="IPR005828">
    <property type="entry name" value="MFS_sugar_transport-like"/>
</dbReference>
<feature type="domain" description="Major facilitator superfamily (MFS) profile" evidence="6">
    <location>
        <begin position="12"/>
        <end position="431"/>
    </location>
</feature>
<dbReference type="InterPro" id="IPR020846">
    <property type="entry name" value="MFS_dom"/>
</dbReference>
<keyword evidence="2 5" id="KW-0812">Transmembrane</keyword>
<sequence length="431" mass="47678">TPQTVTWTLVHSVMASVLGSLQIGYHTGNINATQMVIEEFFNQTWKERFKETMSLHALTMLWSFTVSTLALGATVSVLTVGIVADHYGRRNSILIANSLSLMAVAFMGISKTAGSLEALIVGRFLIGLFCGLNMTLIPLYIQEISPTRVCGAFSTMNQLSQTVGTFIGQVKSCLENMLGTSRWWPLMLSLSAIPAILQYLTLPFCPESPRYFLINCHEDELAARGKIVYRTRLKNGVFLNGHGCVLMGHLEPGGVSKVIHERFRGLINSFGTQPILIALILNASTQLSGFNAIINYSTKIFRLAGVAHPTQTTLGIGAINILFTIFSVSELHTELSFSFLAGTGVFHLPISLHLCTQGEVPWTKYFLLLALFTMVAFYEIGPGPISWYITAELFSQSARPVAMGLTSSWNWFHNFIVAMFYQPLLSWVKHF</sequence>
<proteinExistence type="predicted"/>
<dbReference type="InterPro" id="IPR003663">
    <property type="entry name" value="Sugar/inositol_transpt"/>
</dbReference>
<evidence type="ECO:0000313" key="7">
    <source>
        <dbReference type="Ensembl" id="ENSCSRP00000029073.1"/>
    </source>
</evidence>
<dbReference type="GO" id="GO:0005886">
    <property type="term" value="C:plasma membrane"/>
    <property type="evidence" value="ECO:0007669"/>
    <property type="project" value="TreeGrafter"/>
</dbReference>
<feature type="transmembrane region" description="Helical" evidence="5">
    <location>
        <begin position="366"/>
        <end position="389"/>
    </location>
</feature>
<feature type="transmembrane region" description="Helical" evidence="5">
    <location>
        <begin position="60"/>
        <end position="84"/>
    </location>
</feature>
<dbReference type="GO" id="GO:0055056">
    <property type="term" value="F:D-glucose transmembrane transporter activity"/>
    <property type="evidence" value="ECO:0007669"/>
    <property type="project" value="TreeGrafter"/>
</dbReference>
<protein>
    <recommendedName>
        <fullName evidence="6">Major facilitator superfamily (MFS) profile domain-containing protein</fullName>
    </recommendedName>
</protein>
<dbReference type="InterPro" id="IPR045263">
    <property type="entry name" value="GLUT"/>
</dbReference>
<feature type="transmembrane region" description="Helical" evidence="5">
    <location>
        <begin position="335"/>
        <end position="354"/>
    </location>
</feature>
<evidence type="ECO:0000256" key="5">
    <source>
        <dbReference type="SAM" id="Phobius"/>
    </source>
</evidence>
<keyword evidence="4 5" id="KW-0472">Membrane</keyword>
<accession>A0A8C3TIG5</accession>
<organism evidence="7 8">
    <name type="scientific">Chelydra serpentina</name>
    <name type="common">Snapping turtle</name>
    <name type="synonym">Testudo serpentina</name>
    <dbReference type="NCBI Taxonomy" id="8475"/>
    <lineage>
        <taxon>Eukaryota</taxon>
        <taxon>Metazoa</taxon>
        <taxon>Chordata</taxon>
        <taxon>Craniata</taxon>
        <taxon>Vertebrata</taxon>
        <taxon>Euteleostomi</taxon>
        <taxon>Archelosauria</taxon>
        <taxon>Testudinata</taxon>
        <taxon>Testudines</taxon>
        <taxon>Cryptodira</taxon>
        <taxon>Durocryptodira</taxon>
        <taxon>Americhelydia</taxon>
        <taxon>Chelydroidea</taxon>
        <taxon>Chelydridae</taxon>
        <taxon>Chelydra</taxon>
    </lineage>
</organism>
<dbReference type="PROSITE" id="PS00216">
    <property type="entry name" value="SUGAR_TRANSPORT_1"/>
    <property type="match status" value="1"/>
</dbReference>
<evidence type="ECO:0000259" key="6">
    <source>
        <dbReference type="PROSITE" id="PS50850"/>
    </source>
</evidence>
<dbReference type="GO" id="GO:0046323">
    <property type="term" value="P:D-glucose import"/>
    <property type="evidence" value="ECO:0007669"/>
    <property type="project" value="TreeGrafter"/>
</dbReference>